<keyword evidence="2" id="KW-1185">Reference proteome</keyword>
<organism evidence="1 2">
    <name type="scientific">Wansuia hejianensis</name>
    <dbReference type="NCBI Taxonomy" id="2763667"/>
    <lineage>
        <taxon>Bacteria</taxon>
        <taxon>Bacillati</taxon>
        <taxon>Bacillota</taxon>
        <taxon>Clostridia</taxon>
        <taxon>Lachnospirales</taxon>
        <taxon>Lachnospiraceae</taxon>
        <taxon>Wansuia</taxon>
    </lineage>
</organism>
<dbReference type="RefSeq" id="WP_118645951.1">
    <property type="nucleotide sequence ID" value="NZ_CP060635.1"/>
</dbReference>
<name>A0A7G9GEV0_9FIRM</name>
<accession>A0A7G9GEV0</accession>
<dbReference type="EMBL" id="CP060635">
    <property type="protein sequence ID" value="QNM09332.1"/>
    <property type="molecule type" value="Genomic_DNA"/>
</dbReference>
<dbReference type="KEGG" id="whj:H9Q79_03320"/>
<evidence type="ECO:0000313" key="1">
    <source>
        <dbReference type="EMBL" id="QNM09332.1"/>
    </source>
</evidence>
<dbReference type="AlphaFoldDB" id="A0A7G9GEV0"/>
<sequence>MKNDPRGTVFQQGNIMRIDSALVEDVSAPNMPNGFLLISYAVTGPNNTVSIQNLRLNVHRNTIILNSFGQNMCLCSIRKGMWVSAVFSSRMTRSIPPQSNAFLIIVRREPQASFDITIDRIASINVRNQVLHTGNPGNINSQIRFIITDDTTITGRNGRPVDLRALRPGQMVRITHSIVQTTSVPPQTVAFHIQLL</sequence>
<dbReference type="Proteomes" id="UP000515860">
    <property type="component" value="Chromosome"/>
</dbReference>
<gene>
    <name evidence="1" type="ORF">H9Q79_03320</name>
</gene>
<reference evidence="1 2" key="1">
    <citation type="submission" date="2020-08" db="EMBL/GenBank/DDBJ databases">
        <authorList>
            <person name="Liu C."/>
            <person name="Sun Q."/>
        </authorList>
    </citation>
    <scope>NUCLEOTIDE SEQUENCE [LARGE SCALE GENOMIC DNA]</scope>
    <source>
        <strain evidence="1 2">NSJ-29</strain>
    </source>
</reference>
<protein>
    <submittedName>
        <fullName evidence="1">Uncharacterized protein</fullName>
    </submittedName>
</protein>
<evidence type="ECO:0000313" key="2">
    <source>
        <dbReference type="Proteomes" id="UP000515860"/>
    </source>
</evidence>
<proteinExistence type="predicted"/>